<dbReference type="InterPro" id="IPR036567">
    <property type="entry name" value="RHF-like"/>
</dbReference>
<dbReference type="AlphaFoldDB" id="A0A2H0LPZ1"/>
<dbReference type="Gene3D" id="3.30.160.100">
    <property type="entry name" value="Ribosome hibernation promotion factor-like"/>
    <property type="match status" value="1"/>
</dbReference>
<proteinExistence type="predicted"/>
<accession>A0A2H0LPZ1</accession>
<sequence length="112" mass="12920">MKPQSVYRHLDKDLALDALIEERAAKLERFCSYIMSCRVAVEMTQHHHKKGNPYRIRIDLHIPKGHELDVTREAIGADGASVLPKLVRESFDAAERQLVKFMEKHHSKTMSL</sequence>
<dbReference type="Pfam" id="PF02482">
    <property type="entry name" value="Ribosomal_S30AE"/>
    <property type="match status" value="1"/>
</dbReference>
<gene>
    <name evidence="1" type="ORF">COV74_08735</name>
</gene>
<protein>
    <submittedName>
        <fullName evidence="1">Ribosome-associated protein</fullName>
    </submittedName>
</protein>
<dbReference type="Proteomes" id="UP000230859">
    <property type="component" value="Unassembled WGS sequence"/>
</dbReference>
<evidence type="ECO:0000313" key="2">
    <source>
        <dbReference type="Proteomes" id="UP000230859"/>
    </source>
</evidence>
<dbReference type="InterPro" id="IPR003489">
    <property type="entry name" value="RHF/RaiA"/>
</dbReference>
<evidence type="ECO:0000313" key="1">
    <source>
        <dbReference type="EMBL" id="PIQ85565.1"/>
    </source>
</evidence>
<dbReference type="EMBL" id="PCVY01000065">
    <property type="protein sequence ID" value="PIQ85565.1"/>
    <property type="molecule type" value="Genomic_DNA"/>
</dbReference>
<reference evidence="1 2" key="1">
    <citation type="submission" date="2017-09" db="EMBL/GenBank/DDBJ databases">
        <title>Depth-based differentiation of microbial function through sediment-hosted aquifers and enrichment of novel symbionts in the deep terrestrial subsurface.</title>
        <authorList>
            <person name="Probst A.J."/>
            <person name="Ladd B."/>
            <person name="Jarett J.K."/>
            <person name="Geller-Mcgrath D.E."/>
            <person name="Sieber C.M."/>
            <person name="Emerson J.B."/>
            <person name="Anantharaman K."/>
            <person name="Thomas B.C."/>
            <person name="Malmstrom R."/>
            <person name="Stieglmeier M."/>
            <person name="Klingl A."/>
            <person name="Woyke T."/>
            <person name="Ryan C.M."/>
            <person name="Banfield J.F."/>
        </authorList>
    </citation>
    <scope>NUCLEOTIDE SEQUENCE [LARGE SCALE GENOMIC DNA]</scope>
    <source>
        <strain evidence="1">CG11_big_fil_rev_8_21_14_0_20_45_26</strain>
    </source>
</reference>
<organism evidence="1 2">
    <name type="scientific">Candidatus Abzuiibacterium crystallinum</name>
    <dbReference type="NCBI Taxonomy" id="1974748"/>
    <lineage>
        <taxon>Bacteria</taxon>
        <taxon>Pseudomonadati</taxon>
        <taxon>Candidatus Omnitrophota</taxon>
        <taxon>Candidatus Abzuiibacterium</taxon>
    </lineage>
</organism>
<dbReference type="SUPFAM" id="SSF69754">
    <property type="entry name" value="Ribosome binding protein Y (YfiA homologue)"/>
    <property type="match status" value="1"/>
</dbReference>
<comment type="caution">
    <text evidence="1">The sequence shown here is derived from an EMBL/GenBank/DDBJ whole genome shotgun (WGS) entry which is preliminary data.</text>
</comment>
<name>A0A2H0LPZ1_9BACT</name>